<evidence type="ECO:0000313" key="2">
    <source>
        <dbReference type="Proteomes" id="UP000188929"/>
    </source>
</evidence>
<dbReference type="STRING" id="1834516.BL253_22435"/>
<dbReference type="GO" id="GO:0016787">
    <property type="term" value="F:hydrolase activity"/>
    <property type="evidence" value="ECO:0007669"/>
    <property type="project" value="UniProtKB-KW"/>
</dbReference>
<dbReference type="AlphaFoldDB" id="A0A1V2I7D6"/>
<comment type="caution">
    <text evidence="1">The sequence shown here is derived from an EMBL/GenBank/DDBJ whole genome shotgun (WGS) entry which is preliminary data.</text>
</comment>
<evidence type="ECO:0000313" key="1">
    <source>
        <dbReference type="EMBL" id="ONH27313.1"/>
    </source>
</evidence>
<reference evidence="2" key="1">
    <citation type="submission" date="2016-10" db="EMBL/GenBank/DDBJ databases">
        <title>Frankia sp. NRRL B-16386 Genome sequencing.</title>
        <authorList>
            <person name="Ghodhbane-Gtari F."/>
            <person name="Swanson E."/>
            <person name="Gueddou A."/>
            <person name="Hezbri K."/>
            <person name="Ktari K."/>
            <person name="Nouioui I."/>
            <person name="Morris K."/>
            <person name="Simpson S."/>
            <person name="Abebe-Akele F."/>
            <person name="Thomas K."/>
            <person name="Gtari M."/>
            <person name="Tisa L.S."/>
        </authorList>
    </citation>
    <scope>NUCLEOTIDE SEQUENCE [LARGE SCALE GENOMIC DNA]</scope>
    <source>
        <strain evidence="2">NRRL B-16386</strain>
    </source>
</reference>
<dbReference type="InterPro" id="IPR029058">
    <property type="entry name" value="AB_hydrolase_fold"/>
</dbReference>
<dbReference type="SUPFAM" id="SSF53474">
    <property type="entry name" value="alpha/beta-Hydrolases"/>
    <property type="match status" value="1"/>
</dbReference>
<accession>A0A1V2I7D6</accession>
<organism evidence="1 2">
    <name type="scientific">Pseudofrankia asymbiotica</name>
    <dbReference type="NCBI Taxonomy" id="1834516"/>
    <lineage>
        <taxon>Bacteria</taxon>
        <taxon>Bacillati</taxon>
        <taxon>Actinomycetota</taxon>
        <taxon>Actinomycetes</taxon>
        <taxon>Frankiales</taxon>
        <taxon>Frankiaceae</taxon>
        <taxon>Pseudofrankia</taxon>
    </lineage>
</organism>
<proteinExistence type="predicted"/>
<name>A0A1V2I7D6_9ACTN</name>
<dbReference type="OrthoDB" id="4682164at2"/>
<dbReference type="RefSeq" id="WP_076819153.1">
    <property type="nucleotide sequence ID" value="NZ_MOMC01000046.1"/>
</dbReference>
<dbReference type="EMBL" id="MOMC01000046">
    <property type="protein sequence ID" value="ONH27313.1"/>
    <property type="molecule type" value="Genomic_DNA"/>
</dbReference>
<protein>
    <submittedName>
        <fullName evidence="1">Alpha/beta hydrolase</fullName>
    </submittedName>
</protein>
<dbReference type="Gene3D" id="3.40.50.1820">
    <property type="entry name" value="alpha/beta hydrolase"/>
    <property type="match status" value="1"/>
</dbReference>
<dbReference type="Proteomes" id="UP000188929">
    <property type="component" value="Unassembled WGS sequence"/>
</dbReference>
<gene>
    <name evidence="1" type="ORF">BL253_22435</name>
</gene>
<keyword evidence="2" id="KW-1185">Reference proteome</keyword>
<sequence>MAYARVNGLRIAYELVGDDDGGVGGGGDRDGDCVGVGDRAGDGRLWVITTGGRFTRATPGVRELAAALAVDGDRVLIWDRPNCGESDVCFEGPSEPEMHADTLAALLTHLDLGPAVLTGATVGTRVSLLTAARHPEVAAGLALWWISGGPMGLMILGNVYYTASITTAWTRDMAAVADLPDWAGTIAANPDNRQRILDADRDQFVATMQRWMSAYCPRPDERIPGLPDDVARAIKAPALVFRGGASDPFHPRATSEAVAGLLPGARLVEPPWGDREYLERQTEMATAGGLFVRWPLLAPTLRQWAAETLA</sequence>
<keyword evidence="1" id="KW-0378">Hydrolase</keyword>